<feature type="domain" description="Tyrosine specific protein phosphatases" evidence="3">
    <location>
        <begin position="108"/>
        <end position="175"/>
    </location>
</feature>
<keyword evidence="5" id="KW-1185">Reference proteome</keyword>
<keyword evidence="2" id="KW-0812">Transmembrane</keyword>
<dbReference type="SUPFAM" id="SSF52799">
    <property type="entry name" value="(Phosphotyrosine protein) phosphatases II"/>
    <property type="match status" value="1"/>
</dbReference>
<dbReference type="PANTHER" id="PTHR10367">
    <property type="entry name" value="MRNA-CAPPING ENZYME"/>
    <property type="match status" value="1"/>
</dbReference>
<dbReference type="Proteomes" id="UP001175271">
    <property type="component" value="Unassembled WGS sequence"/>
</dbReference>
<accession>A0AA39HRA1</accession>
<dbReference type="PROSITE" id="PS50056">
    <property type="entry name" value="TYR_PHOSPHATASE_2"/>
    <property type="match status" value="1"/>
</dbReference>
<dbReference type="SUPFAM" id="SSF81321">
    <property type="entry name" value="Family A G protein-coupled receptor-like"/>
    <property type="match status" value="1"/>
</dbReference>
<evidence type="ECO:0000256" key="2">
    <source>
        <dbReference type="SAM" id="Phobius"/>
    </source>
</evidence>
<feature type="region of interest" description="Disordered" evidence="1">
    <location>
        <begin position="207"/>
        <end position="234"/>
    </location>
</feature>
<dbReference type="EMBL" id="JAUCMV010000003">
    <property type="protein sequence ID" value="KAK0410616.1"/>
    <property type="molecule type" value="Genomic_DNA"/>
</dbReference>
<dbReference type="CDD" id="cd07895">
    <property type="entry name" value="Adenylation_mRNA_capping"/>
    <property type="match status" value="1"/>
</dbReference>
<dbReference type="InterPro" id="IPR000340">
    <property type="entry name" value="Dual-sp_phosphatase_cat-dom"/>
</dbReference>
<sequence>MDDDDLFSDPSGPTPRKAEQGFPDRWLYCPPMGKVIAKTFLPFKTPLCRLYDYQFSDPKYRFHVDDVFSAKLEGAHPGAKIGLWRKDCKYVKMPLAGHGQSPTEDETIRFIGVVRDFLDENPNEVVAVHCTHGFNRTGFLIAAYLVEVMDNSVEYAVMEFAKHRHGGIYKQDYVNDLVDRLDGEPMEAAPRPSWDSNSHSEVAAAAFDNDHNQNEENDDRDENEEGKANEPKFMDGLIPGVSYVSDPTMRSILQNKIKEMCGYGRDGFPGSQPVSLERSPENNNTKLLEEGYMVSWKADGMRYLVLIHGEGEVFAFDRDNNVFQLPISFPHRKEERHVSDTLCDCEMIIDNNKLPDGTVETRPRLLIYDVISYEGQEVGKCDFERRLDCIQRELIGPRIEAMKAGKLRREDEPMSVRRKDFWDIGAVPKFFEPKFTSTVGHEIDGLIFQPRKKPYLSGRCDFVLKWKPPSHNSIDFKLQIRKVTKEGELPQHIGYLRLRHPSLEVRPTVLPDARMASSGVVDGLLSTAPSVLLGPFDDDSGGPRLQSDDVIAGGLLFLIGVFGLSLYGVVCTTMARMCEIVGFRFILSQALCDIFLLLQFAIWPGLVILTKSEITPPEFRWHLHIYLDATWWAMVYHYPILAWSRLAAVQHPNWFRLLSPTKCFLICSAAWVIGVVQSLVEHQFSWFEPLHYDPTTYGLTADWAVYGKGGTYSYFLFFNVSMMVIPFPFYGYAIFLLFNRHRKQPLLELSKGRTSLTPSLVIVQRQLSIESRLLLPCVINTLIFVFGQVLITLCSKYQGKWIGWLVMVLFTMNSLVNPILYLTFSTVIRRHVFTSCRKRLSSSAIYREYDNRSVKVKQPGKRLPATSTTVLDAEATTLESSEEEQRCDDVRAGFLLLDLQNEQNGKKL</sequence>
<dbReference type="AlphaFoldDB" id="A0AA39HRA1"/>
<feature type="transmembrane region" description="Helical" evidence="2">
    <location>
        <begin position="623"/>
        <end position="643"/>
    </location>
</feature>
<dbReference type="Gene3D" id="1.20.1070.10">
    <property type="entry name" value="Rhodopsin 7-helix transmembrane proteins"/>
    <property type="match status" value="1"/>
</dbReference>
<feature type="compositionally biased region" description="Acidic residues" evidence="1">
    <location>
        <begin position="215"/>
        <end position="224"/>
    </location>
</feature>
<dbReference type="Pfam" id="PF01331">
    <property type="entry name" value="mRNA_cap_enzyme"/>
    <property type="match status" value="1"/>
</dbReference>
<dbReference type="InterPro" id="IPR051029">
    <property type="entry name" value="mRNA_Capping_Enz/RNA_Phosphat"/>
</dbReference>
<dbReference type="Gene3D" id="3.30.470.30">
    <property type="entry name" value="DNA ligase/mRNA capping enzyme"/>
    <property type="match status" value="1"/>
</dbReference>
<dbReference type="InterPro" id="IPR029021">
    <property type="entry name" value="Prot-tyrosine_phosphatase-like"/>
</dbReference>
<evidence type="ECO:0000259" key="3">
    <source>
        <dbReference type="PROSITE" id="PS50056"/>
    </source>
</evidence>
<feature type="transmembrane region" description="Helical" evidence="2">
    <location>
        <begin position="663"/>
        <end position="680"/>
    </location>
</feature>
<dbReference type="Gene3D" id="3.90.190.10">
    <property type="entry name" value="Protein tyrosine phosphatase superfamily"/>
    <property type="match status" value="1"/>
</dbReference>
<dbReference type="GO" id="GO:0004484">
    <property type="term" value="F:mRNA guanylyltransferase activity"/>
    <property type="evidence" value="ECO:0007669"/>
    <property type="project" value="InterPro"/>
</dbReference>
<dbReference type="GO" id="GO:0006370">
    <property type="term" value="P:7-methylguanosine mRNA capping"/>
    <property type="evidence" value="ECO:0007669"/>
    <property type="project" value="InterPro"/>
</dbReference>
<feature type="transmembrane region" description="Helical" evidence="2">
    <location>
        <begin position="773"/>
        <end position="795"/>
    </location>
</feature>
<evidence type="ECO:0000313" key="4">
    <source>
        <dbReference type="EMBL" id="KAK0410616.1"/>
    </source>
</evidence>
<dbReference type="Pfam" id="PF00782">
    <property type="entry name" value="DSPc"/>
    <property type="match status" value="1"/>
</dbReference>
<gene>
    <name evidence="4" type="ORF">QR680_005235</name>
</gene>
<dbReference type="InterPro" id="IPR001339">
    <property type="entry name" value="mRNA_cap_enzyme_adenylation"/>
</dbReference>
<organism evidence="4 5">
    <name type="scientific">Steinernema hermaphroditum</name>
    <dbReference type="NCBI Taxonomy" id="289476"/>
    <lineage>
        <taxon>Eukaryota</taxon>
        <taxon>Metazoa</taxon>
        <taxon>Ecdysozoa</taxon>
        <taxon>Nematoda</taxon>
        <taxon>Chromadorea</taxon>
        <taxon>Rhabditida</taxon>
        <taxon>Tylenchina</taxon>
        <taxon>Panagrolaimomorpha</taxon>
        <taxon>Strongyloidoidea</taxon>
        <taxon>Steinernematidae</taxon>
        <taxon>Steinernema</taxon>
    </lineage>
</organism>
<dbReference type="InterPro" id="IPR000387">
    <property type="entry name" value="Tyr_Pase_dom"/>
</dbReference>
<dbReference type="CDD" id="cd00637">
    <property type="entry name" value="7tm_classA_rhodopsin-like"/>
    <property type="match status" value="1"/>
</dbReference>
<reference evidence="4" key="1">
    <citation type="submission" date="2023-06" db="EMBL/GenBank/DDBJ databases">
        <title>Genomic analysis of the entomopathogenic nematode Steinernema hermaphroditum.</title>
        <authorList>
            <person name="Schwarz E.M."/>
            <person name="Heppert J.K."/>
            <person name="Baniya A."/>
            <person name="Schwartz H.T."/>
            <person name="Tan C.-H."/>
            <person name="Antoshechkin I."/>
            <person name="Sternberg P.W."/>
            <person name="Goodrich-Blair H."/>
            <person name="Dillman A.R."/>
        </authorList>
    </citation>
    <scope>NUCLEOTIDE SEQUENCE</scope>
    <source>
        <strain evidence="4">PS9179</strain>
        <tissue evidence="4">Whole animal</tissue>
    </source>
</reference>
<dbReference type="GO" id="GO:0005524">
    <property type="term" value="F:ATP binding"/>
    <property type="evidence" value="ECO:0007669"/>
    <property type="project" value="InterPro"/>
</dbReference>
<name>A0AA39HRA1_9BILA</name>
<dbReference type="PANTHER" id="PTHR10367:SF17">
    <property type="entry name" value="MRNA-CAPPING ENZYME"/>
    <property type="match status" value="1"/>
</dbReference>
<feature type="transmembrane region" description="Helical" evidence="2">
    <location>
        <begin position="582"/>
        <end position="603"/>
    </location>
</feature>
<feature type="transmembrane region" description="Helical" evidence="2">
    <location>
        <begin position="712"/>
        <end position="738"/>
    </location>
</feature>
<keyword evidence="2" id="KW-1133">Transmembrane helix</keyword>
<evidence type="ECO:0000313" key="5">
    <source>
        <dbReference type="Proteomes" id="UP001175271"/>
    </source>
</evidence>
<dbReference type="SUPFAM" id="SSF56091">
    <property type="entry name" value="DNA ligase/mRNA capping enzyme, catalytic domain"/>
    <property type="match status" value="1"/>
</dbReference>
<protein>
    <recommendedName>
        <fullName evidence="3">Tyrosine specific protein phosphatases domain-containing protein</fullName>
    </recommendedName>
</protein>
<keyword evidence="2" id="KW-0472">Membrane</keyword>
<dbReference type="InterPro" id="IPR016130">
    <property type="entry name" value="Tyr_Pase_AS"/>
</dbReference>
<proteinExistence type="predicted"/>
<feature type="transmembrane region" description="Helical" evidence="2">
    <location>
        <begin position="801"/>
        <end position="824"/>
    </location>
</feature>
<feature type="transmembrane region" description="Helical" evidence="2">
    <location>
        <begin position="550"/>
        <end position="570"/>
    </location>
</feature>
<evidence type="ECO:0000256" key="1">
    <source>
        <dbReference type="SAM" id="MobiDB-lite"/>
    </source>
</evidence>
<dbReference type="PROSITE" id="PS00383">
    <property type="entry name" value="TYR_PHOSPHATASE_1"/>
    <property type="match status" value="1"/>
</dbReference>
<comment type="caution">
    <text evidence="4">The sequence shown here is derived from an EMBL/GenBank/DDBJ whole genome shotgun (WGS) entry which is preliminary data.</text>
</comment>